<dbReference type="Proteomes" id="UP000266796">
    <property type="component" value="Chromosome"/>
</dbReference>
<dbReference type="Gene3D" id="2.60.40.3500">
    <property type="match status" value="1"/>
</dbReference>
<reference evidence="12 13" key="1">
    <citation type="journal article" date="2018" name="Parasitology">
        <title>The reduced genome of Candidatus Kinetoplastibacterium sorsogonicusi, the endosymbiont of Kentomonas sorsogonicus (Trypanosomatidae): loss of the haem-synthesis pathway.</title>
        <authorList>
            <person name="Silva F.M."/>
            <person name="Kostygov A.Y."/>
            <person name="Spodareva V.V."/>
            <person name="Butenko A."/>
            <person name="Tossou R."/>
            <person name="Lukes J."/>
            <person name="Yurchenko V."/>
            <person name="Alves J.M.P."/>
        </authorList>
    </citation>
    <scope>NUCLEOTIDE SEQUENCE [LARGE SCALE GENOMIC DNA]</scope>
    <source>
        <strain evidence="12 13">MF-08</strain>
    </source>
</reference>
<dbReference type="Gene3D" id="3.40.630.40">
    <property type="entry name" value="Zn-dependent exopeptidases"/>
    <property type="match status" value="1"/>
</dbReference>
<evidence type="ECO:0000313" key="12">
    <source>
        <dbReference type="EMBL" id="AWD32642.1"/>
    </source>
</evidence>
<evidence type="ECO:0000259" key="11">
    <source>
        <dbReference type="SMART" id="SM00646"/>
    </source>
</evidence>
<evidence type="ECO:0000256" key="10">
    <source>
        <dbReference type="SAM" id="Phobius"/>
    </source>
</evidence>
<dbReference type="EC" id="3.5.1.28" evidence="4"/>
<keyword evidence="10" id="KW-1133">Transmembrane helix</keyword>
<dbReference type="InterPro" id="IPR021731">
    <property type="entry name" value="AMIN_dom"/>
</dbReference>
<evidence type="ECO:0000256" key="1">
    <source>
        <dbReference type="ARBA" id="ARBA00001561"/>
    </source>
</evidence>
<keyword evidence="7 12" id="KW-0378">Hydrolase</keyword>
<dbReference type="SMART" id="SM00646">
    <property type="entry name" value="Ami_3"/>
    <property type="match status" value="1"/>
</dbReference>
<comment type="catalytic activity">
    <reaction evidence="1">
        <text>Hydrolyzes the link between N-acetylmuramoyl residues and L-amino acid residues in certain cell-wall glycopeptides.</text>
        <dbReference type="EC" id="3.5.1.28"/>
    </reaction>
</comment>
<evidence type="ECO:0000256" key="3">
    <source>
        <dbReference type="ARBA" id="ARBA00010860"/>
    </source>
</evidence>
<organism evidence="12 13">
    <name type="scientific">Candidatus Kinetoplastidibacterium kentomonadis</name>
    <dbReference type="NCBI Taxonomy" id="1576550"/>
    <lineage>
        <taxon>Bacteria</taxon>
        <taxon>Pseudomonadati</taxon>
        <taxon>Pseudomonadota</taxon>
        <taxon>Betaproteobacteria</taxon>
        <taxon>Candidatus Kinetoplastidibacterium</taxon>
    </lineage>
</organism>
<dbReference type="GO" id="GO:0071555">
    <property type="term" value="P:cell wall organization"/>
    <property type="evidence" value="ECO:0007669"/>
    <property type="project" value="UniProtKB-KW"/>
</dbReference>
<sequence length="405" mass="46555">MISKFKINYVKFILFMLFILFYGISTFSYANSAIDVRIWHSNEYKRITIELDNNISVKKFFLKDPNRLVVDIHNLKINKIIQKISSLIKCDDPYIIKIKIAQYEHNIVRVVFYLKKDIEPQIFILKPVSNYNYRLILDLYTKSKQDSLMSLIDITKKNNIIKDPIDDIINSIEFRSHRKKFNIVIDPGHGGEDPGAIGKVGLYEKDIVLSIAKKLKILINNTPNMNAYLTREGDYFVPLNVRIKKARIMKADLLISIHTNSWFKSNARGTSVFVLSNVGASSTQAKWIANKENSSDLIGGINLTTQDQNIAKILLDLSTTLQINNSIKLGNFLLNEFKKFNVLYKKNVEHANFAILKIPDIPSVLIETAFISNPLEEQLLKSNDYQNNIAKAILICIKKYFDIKN</sequence>
<gene>
    <name evidence="12" type="primary">amiC</name>
    <name evidence="12" type="ORF">CKSOR_00536</name>
</gene>
<feature type="domain" description="MurNAc-LAA" evidence="11">
    <location>
        <begin position="243"/>
        <end position="398"/>
    </location>
</feature>
<dbReference type="Pfam" id="PF01520">
    <property type="entry name" value="Amidase_3"/>
    <property type="match status" value="1"/>
</dbReference>
<accession>A0A3Q8EUF9</accession>
<dbReference type="GO" id="GO:0030288">
    <property type="term" value="C:outer membrane-bounded periplasmic space"/>
    <property type="evidence" value="ECO:0007669"/>
    <property type="project" value="TreeGrafter"/>
</dbReference>
<dbReference type="SUPFAM" id="SSF53187">
    <property type="entry name" value="Zn-dependent exopeptidases"/>
    <property type="match status" value="1"/>
</dbReference>
<dbReference type="GO" id="GO:0008745">
    <property type="term" value="F:N-acetylmuramoyl-L-alanine amidase activity"/>
    <property type="evidence" value="ECO:0007669"/>
    <property type="project" value="UniProtKB-EC"/>
</dbReference>
<keyword evidence="6" id="KW-0574">Periplasm</keyword>
<dbReference type="KEGG" id="kso:CKSOR_00536"/>
<comment type="subcellular location">
    <subcellularLocation>
        <location evidence="2">Periplasm</location>
    </subcellularLocation>
</comment>
<protein>
    <recommendedName>
        <fullName evidence="9">N-acetylmuramoyl-L-alanine amidase AmiC</fullName>
        <ecNumber evidence="4">3.5.1.28</ecNumber>
    </recommendedName>
</protein>
<evidence type="ECO:0000256" key="4">
    <source>
        <dbReference type="ARBA" id="ARBA00011901"/>
    </source>
</evidence>
<evidence type="ECO:0000256" key="6">
    <source>
        <dbReference type="ARBA" id="ARBA00022764"/>
    </source>
</evidence>
<dbReference type="Pfam" id="PF11741">
    <property type="entry name" value="AMIN"/>
    <property type="match status" value="1"/>
</dbReference>
<comment type="similarity">
    <text evidence="3">Belongs to the N-acetylmuramoyl-L-alanine amidase 3 family.</text>
</comment>
<keyword evidence="5" id="KW-0732">Signal</keyword>
<dbReference type="InterPro" id="IPR050695">
    <property type="entry name" value="N-acetylmuramoyl_amidase_3"/>
</dbReference>
<dbReference type="InterPro" id="IPR002508">
    <property type="entry name" value="MurNAc-LAA_cat"/>
</dbReference>
<dbReference type="PANTHER" id="PTHR30404">
    <property type="entry name" value="N-ACETYLMURAMOYL-L-ALANINE AMIDASE"/>
    <property type="match status" value="1"/>
</dbReference>
<evidence type="ECO:0000256" key="5">
    <source>
        <dbReference type="ARBA" id="ARBA00022729"/>
    </source>
</evidence>
<evidence type="ECO:0000256" key="9">
    <source>
        <dbReference type="ARBA" id="ARBA00074581"/>
    </source>
</evidence>
<name>A0A3Q8EUF9_9PROT</name>
<keyword evidence="10" id="KW-0812">Transmembrane</keyword>
<dbReference type="AlphaFoldDB" id="A0A3Q8EUF9"/>
<dbReference type="PANTHER" id="PTHR30404:SF0">
    <property type="entry name" value="N-ACETYLMURAMOYL-L-ALANINE AMIDASE AMIC"/>
    <property type="match status" value="1"/>
</dbReference>
<keyword evidence="8" id="KW-0961">Cell wall biogenesis/degradation</keyword>
<evidence type="ECO:0000256" key="2">
    <source>
        <dbReference type="ARBA" id="ARBA00004418"/>
    </source>
</evidence>
<feature type="transmembrane region" description="Helical" evidence="10">
    <location>
        <begin position="12"/>
        <end position="30"/>
    </location>
</feature>
<evidence type="ECO:0000256" key="7">
    <source>
        <dbReference type="ARBA" id="ARBA00022801"/>
    </source>
</evidence>
<keyword evidence="10" id="KW-0472">Membrane</keyword>
<evidence type="ECO:0000313" key="13">
    <source>
        <dbReference type="Proteomes" id="UP000266796"/>
    </source>
</evidence>
<evidence type="ECO:0000256" key="8">
    <source>
        <dbReference type="ARBA" id="ARBA00023316"/>
    </source>
</evidence>
<dbReference type="FunFam" id="3.40.630.40:FF:000001">
    <property type="entry name" value="N-acetylmuramoyl-L-alanine amidase"/>
    <property type="match status" value="1"/>
</dbReference>
<keyword evidence="13" id="KW-1185">Reference proteome</keyword>
<proteinExistence type="inferred from homology"/>
<dbReference type="GO" id="GO:0009253">
    <property type="term" value="P:peptidoglycan catabolic process"/>
    <property type="evidence" value="ECO:0007669"/>
    <property type="project" value="InterPro"/>
</dbReference>
<dbReference type="EMBL" id="CP025628">
    <property type="protein sequence ID" value="AWD32642.1"/>
    <property type="molecule type" value="Genomic_DNA"/>
</dbReference>
<dbReference type="CDD" id="cd02696">
    <property type="entry name" value="MurNAc-LAA"/>
    <property type="match status" value="1"/>
</dbReference>